<name>A0A329V9N3_9GAMM</name>
<accession>A0A329V9N3</accession>
<protein>
    <submittedName>
        <fullName evidence="1">Uncharacterized protein</fullName>
    </submittedName>
</protein>
<evidence type="ECO:0000313" key="1">
    <source>
        <dbReference type="EMBL" id="RAW83234.1"/>
    </source>
</evidence>
<reference evidence="1 2" key="1">
    <citation type="journal article" date="2018" name="Int. J. Syst. Evol. Microbiol.">
        <title>Whole-genome-based revisit of Photorhabdus phylogeny: proposal for the elevation of most Photorhabdus subspecies to the species level and description of one novel species Photorhabdus bodei sp. nov., and one novel subspecies Photorhabdus laumondii subsp. clarkei subsp. nov.</title>
        <authorList>
            <person name="Machado R.A.R."/>
            <person name="Wuthrich D."/>
            <person name="Kuhnert P."/>
            <person name="Arce C.C.M."/>
            <person name="Thonen L."/>
            <person name="Ruiz C."/>
            <person name="Zhang X."/>
            <person name="Robert C.A.M."/>
            <person name="Karimi J."/>
            <person name="Kamali S."/>
            <person name="Ma J."/>
            <person name="Bruggmann R."/>
            <person name="Erb M."/>
        </authorList>
    </citation>
    <scope>NUCLEOTIDE SEQUENCE [LARGE SCALE GENOMIC DNA]</scope>
    <source>
        <strain evidence="1 2">BOJ-47</strain>
    </source>
</reference>
<sequence>MRLFAPDDKSFEAVAEQPISLQELVQLRRLAVRSNGFIITPPELSTVVVAPVNEAELRLSTLRIHPCCPLLCMNLGSRQALLIRRRVIWGRPNELFATLCELLNSGERVPYEVLERSVAGKISPAAVAELVRMIVRLGGLLIEPL</sequence>
<comment type="caution">
    <text evidence="1">The sequence shown here is derived from an EMBL/GenBank/DDBJ whole genome shotgun (WGS) entry which is preliminary data.</text>
</comment>
<organism evidence="1 2">
    <name type="scientific">Photorhabdus laumondii subsp. clarkei</name>
    <dbReference type="NCBI Taxonomy" id="2029685"/>
    <lineage>
        <taxon>Bacteria</taxon>
        <taxon>Pseudomonadati</taxon>
        <taxon>Pseudomonadota</taxon>
        <taxon>Gammaproteobacteria</taxon>
        <taxon>Enterobacterales</taxon>
        <taxon>Morganellaceae</taxon>
        <taxon>Photorhabdus</taxon>
    </lineage>
</organism>
<dbReference type="AlphaFoldDB" id="A0A329V9N3"/>
<gene>
    <name evidence="1" type="ORF">CKY01_21365</name>
</gene>
<dbReference type="Proteomes" id="UP000250870">
    <property type="component" value="Unassembled WGS sequence"/>
</dbReference>
<dbReference type="EMBL" id="NSCI01000050">
    <property type="protein sequence ID" value="RAW83234.1"/>
    <property type="molecule type" value="Genomic_DNA"/>
</dbReference>
<dbReference type="RefSeq" id="WP_113027077.1">
    <property type="nucleotide sequence ID" value="NZ_CAWNWQ010000050.1"/>
</dbReference>
<proteinExistence type="predicted"/>
<evidence type="ECO:0000313" key="2">
    <source>
        <dbReference type="Proteomes" id="UP000250870"/>
    </source>
</evidence>